<proteinExistence type="predicted"/>
<dbReference type="Proteomes" id="UP000024635">
    <property type="component" value="Unassembled WGS sequence"/>
</dbReference>
<organism evidence="1 2">
    <name type="scientific">Ancylostoma ceylanicum</name>
    <dbReference type="NCBI Taxonomy" id="53326"/>
    <lineage>
        <taxon>Eukaryota</taxon>
        <taxon>Metazoa</taxon>
        <taxon>Ecdysozoa</taxon>
        <taxon>Nematoda</taxon>
        <taxon>Chromadorea</taxon>
        <taxon>Rhabditida</taxon>
        <taxon>Rhabditina</taxon>
        <taxon>Rhabditomorpha</taxon>
        <taxon>Strongyloidea</taxon>
        <taxon>Ancylostomatidae</taxon>
        <taxon>Ancylostomatinae</taxon>
        <taxon>Ancylostoma</taxon>
    </lineage>
</organism>
<evidence type="ECO:0000313" key="2">
    <source>
        <dbReference type="Proteomes" id="UP000024635"/>
    </source>
</evidence>
<gene>
    <name evidence="1" type="primary">Acey_s0192.g1342</name>
    <name evidence="1" type="ORF">Y032_0192g1342</name>
</gene>
<name>A0A016SPQ6_9BILA</name>
<dbReference type="AlphaFoldDB" id="A0A016SPQ6"/>
<dbReference type="EMBL" id="JARK01001528">
    <property type="protein sequence ID" value="EYB92550.1"/>
    <property type="molecule type" value="Genomic_DNA"/>
</dbReference>
<keyword evidence="2" id="KW-1185">Reference proteome</keyword>
<reference evidence="2" key="1">
    <citation type="journal article" date="2015" name="Nat. Genet.">
        <title>The genome and transcriptome of the zoonotic hookworm Ancylostoma ceylanicum identify infection-specific gene families.</title>
        <authorList>
            <person name="Schwarz E.M."/>
            <person name="Hu Y."/>
            <person name="Antoshechkin I."/>
            <person name="Miller M.M."/>
            <person name="Sternberg P.W."/>
            <person name="Aroian R.V."/>
        </authorList>
    </citation>
    <scope>NUCLEOTIDE SEQUENCE</scope>
    <source>
        <strain evidence="2">HY135</strain>
    </source>
</reference>
<comment type="caution">
    <text evidence="1">The sequence shown here is derived from an EMBL/GenBank/DDBJ whole genome shotgun (WGS) entry which is preliminary data.</text>
</comment>
<accession>A0A016SPQ6</accession>
<evidence type="ECO:0000313" key="1">
    <source>
        <dbReference type="EMBL" id="EYB92550.1"/>
    </source>
</evidence>
<sequence>MRFSTVQHDGSGYSTLVSCKPVIAVLSREDSEKLTYFDCSIWNFLTKQDLFQLTSFLLHLMHGVSS</sequence>
<protein>
    <submittedName>
        <fullName evidence="1">Uncharacterized protein</fullName>
    </submittedName>
</protein>